<name>A0A9P4V5F7_9PLEO</name>
<protein>
    <submittedName>
        <fullName evidence="4">Beta-lactamase/transpeptidase-like protein</fullName>
    </submittedName>
</protein>
<evidence type="ECO:0000313" key="4">
    <source>
        <dbReference type="EMBL" id="KAF2737386.1"/>
    </source>
</evidence>
<evidence type="ECO:0000313" key="5">
    <source>
        <dbReference type="Proteomes" id="UP000799444"/>
    </source>
</evidence>
<gene>
    <name evidence="4" type="ORF">EJ04DRAFT_431035</name>
</gene>
<keyword evidence="5" id="KW-1185">Reference proteome</keyword>
<dbReference type="Pfam" id="PF00144">
    <property type="entry name" value="Beta-lactamase"/>
    <property type="match status" value="1"/>
</dbReference>
<keyword evidence="2" id="KW-0378">Hydrolase</keyword>
<dbReference type="EMBL" id="ML996116">
    <property type="protein sequence ID" value="KAF2737386.1"/>
    <property type="molecule type" value="Genomic_DNA"/>
</dbReference>
<dbReference type="PANTHER" id="PTHR43283">
    <property type="entry name" value="BETA-LACTAMASE-RELATED"/>
    <property type="match status" value="1"/>
</dbReference>
<dbReference type="SUPFAM" id="SSF56601">
    <property type="entry name" value="beta-lactamase/transpeptidase-like"/>
    <property type="match status" value="1"/>
</dbReference>
<dbReference type="Gene3D" id="3.40.710.10">
    <property type="entry name" value="DD-peptidase/beta-lactamase superfamily"/>
    <property type="match status" value="1"/>
</dbReference>
<evidence type="ECO:0000259" key="3">
    <source>
        <dbReference type="Pfam" id="PF00144"/>
    </source>
</evidence>
<comment type="similarity">
    <text evidence="1">Belongs to the class-A beta-lactamase family.</text>
</comment>
<proteinExistence type="inferred from homology"/>
<dbReference type="GO" id="GO:0016787">
    <property type="term" value="F:hydrolase activity"/>
    <property type="evidence" value="ECO:0007669"/>
    <property type="project" value="UniProtKB-KW"/>
</dbReference>
<dbReference type="PANTHER" id="PTHR43283:SF17">
    <property type="entry name" value="(LOVD), PUTATIVE (AFU_ORTHOLOGUE AFUA_5G00920)-RELATED"/>
    <property type="match status" value="1"/>
</dbReference>
<dbReference type="InterPro" id="IPR012338">
    <property type="entry name" value="Beta-lactam/transpept-like"/>
</dbReference>
<feature type="domain" description="Beta-lactamase-related" evidence="3">
    <location>
        <begin position="8"/>
        <end position="350"/>
    </location>
</feature>
<feature type="non-terminal residue" evidence="4">
    <location>
        <position position="1"/>
    </location>
</feature>
<comment type="caution">
    <text evidence="4">The sequence shown here is derived from an EMBL/GenBank/DDBJ whole genome shotgun (WGS) entry which is preliminary data.</text>
</comment>
<evidence type="ECO:0000256" key="2">
    <source>
        <dbReference type="ARBA" id="ARBA00022801"/>
    </source>
</evidence>
<dbReference type="OrthoDB" id="428260at2759"/>
<organism evidence="4 5">
    <name type="scientific">Polyplosphaeria fusca</name>
    <dbReference type="NCBI Taxonomy" id="682080"/>
    <lineage>
        <taxon>Eukaryota</taxon>
        <taxon>Fungi</taxon>
        <taxon>Dikarya</taxon>
        <taxon>Ascomycota</taxon>
        <taxon>Pezizomycotina</taxon>
        <taxon>Dothideomycetes</taxon>
        <taxon>Pleosporomycetidae</taxon>
        <taxon>Pleosporales</taxon>
        <taxon>Tetraplosphaeriaceae</taxon>
        <taxon>Polyplosphaeria</taxon>
    </lineage>
</organism>
<dbReference type="InterPro" id="IPR001466">
    <property type="entry name" value="Beta-lactam-related"/>
</dbReference>
<dbReference type="InterPro" id="IPR050789">
    <property type="entry name" value="Diverse_Enzym_Activities"/>
</dbReference>
<dbReference type="AlphaFoldDB" id="A0A9P4V5F7"/>
<sequence>YLHAFGTVQLVPASIPVSPKTVMWLASCSKLVTSVAVLQCLERGLFALDSTTDVERLLPEWGNRQIITGFENGQAQLRPAEEKFTLRRLLTHSSGMCYDFIPPVSSWKESCGGQSEALSAEDFDAYQHPLAFEPGTGFSYGTGVDLAGLMVARANGCTLEEYMREHIFDPLGMGDTTFRLRSRADLVERLMPMTSRLPDGSLSNEDSHPYAMDAREDFGGKGLFGTAEDYLKLLKSLARDDGRLLKSETIEMMFEPALSPSSQAKLDGLLSTDQFAAIAIGGGERALKEDGSSNWSHGLVSLIGLSDSPKGFKGPWLRWGGAPNLKWWIDRKGGSCGIYATQLNPPGDSRNQPLADLFQEEMARRFKKEA</sequence>
<dbReference type="Proteomes" id="UP000799444">
    <property type="component" value="Unassembled WGS sequence"/>
</dbReference>
<accession>A0A9P4V5F7</accession>
<evidence type="ECO:0000256" key="1">
    <source>
        <dbReference type="ARBA" id="ARBA00009009"/>
    </source>
</evidence>
<reference evidence="4" key="1">
    <citation type="journal article" date="2020" name="Stud. Mycol.">
        <title>101 Dothideomycetes genomes: a test case for predicting lifestyles and emergence of pathogens.</title>
        <authorList>
            <person name="Haridas S."/>
            <person name="Albert R."/>
            <person name="Binder M."/>
            <person name="Bloem J."/>
            <person name="Labutti K."/>
            <person name="Salamov A."/>
            <person name="Andreopoulos B."/>
            <person name="Baker S."/>
            <person name="Barry K."/>
            <person name="Bills G."/>
            <person name="Bluhm B."/>
            <person name="Cannon C."/>
            <person name="Castanera R."/>
            <person name="Culley D."/>
            <person name="Daum C."/>
            <person name="Ezra D."/>
            <person name="Gonzalez J."/>
            <person name="Henrissat B."/>
            <person name="Kuo A."/>
            <person name="Liang C."/>
            <person name="Lipzen A."/>
            <person name="Lutzoni F."/>
            <person name="Magnuson J."/>
            <person name="Mondo S."/>
            <person name="Nolan M."/>
            <person name="Ohm R."/>
            <person name="Pangilinan J."/>
            <person name="Park H.-J."/>
            <person name="Ramirez L."/>
            <person name="Alfaro M."/>
            <person name="Sun H."/>
            <person name="Tritt A."/>
            <person name="Yoshinaga Y."/>
            <person name="Zwiers L.-H."/>
            <person name="Turgeon B."/>
            <person name="Goodwin S."/>
            <person name="Spatafora J."/>
            <person name="Crous P."/>
            <person name="Grigoriev I."/>
        </authorList>
    </citation>
    <scope>NUCLEOTIDE SEQUENCE</scope>
    <source>
        <strain evidence="4">CBS 125425</strain>
    </source>
</reference>